<accession>X0XVW1</accession>
<organism evidence="1">
    <name type="scientific">marine sediment metagenome</name>
    <dbReference type="NCBI Taxonomy" id="412755"/>
    <lineage>
        <taxon>unclassified sequences</taxon>
        <taxon>metagenomes</taxon>
        <taxon>ecological metagenomes</taxon>
    </lineage>
</organism>
<evidence type="ECO:0000313" key="1">
    <source>
        <dbReference type="EMBL" id="GAG39382.1"/>
    </source>
</evidence>
<dbReference type="InterPro" id="IPR023214">
    <property type="entry name" value="HAD_sf"/>
</dbReference>
<feature type="non-terminal residue" evidence="1">
    <location>
        <position position="93"/>
    </location>
</feature>
<dbReference type="AlphaFoldDB" id="X0XVW1"/>
<dbReference type="EMBL" id="BARS01042095">
    <property type="protein sequence ID" value="GAG39382.1"/>
    <property type="molecule type" value="Genomic_DNA"/>
</dbReference>
<protein>
    <recommendedName>
        <fullName evidence="2">Sucrose phosphatase-like domain-containing protein</fullName>
    </recommendedName>
</protein>
<dbReference type="InterPro" id="IPR036412">
    <property type="entry name" value="HAD-like_sf"/>
</dbReference>
<name>X0XVW1_9ZZZZ</name>
<dbReference type="SUPFAM" id="SSF56784">
    <property type="entry name" value="HAD-like"/>
    <property type="match status" value="1"/>
</dbReference>
<proteinExistence type="predicted"/>
<sequence length="93" mass="10652">MLESAKLKKGCCKFFRDYKNEIKEDISSLKVIYSDIDGTLFNDQGCIVKDARGKYYFEAVGLLGEINKKGWDLVLVSGRNKYQLRYNAQMIGV</sequence>
<evidence type="ECO:0008006" key="2">
    <source>
        <dbReference type="Google" id="ProtNLM"/>
    </source>
</evidence>
<dbReference type="Gene3D" id="3.40.50.1000">
    <property type="entry name" value="HAD superfamily/HAD-like"/>
    <property type="match status" value="1"/>
</dbReference>
<comment type="caution">
    <text evidence="1">The sequence shown here is derived from an EMBL/GenBank/DDBJ whole genome shotgun (WGS) entry which is preliminary data.</text>
</comment>
<reference evidence="1" key="1">
    <citation type="journal article" date="2014" name="Front. Microbiol.">
        <title>High frequency of phylogenetically diverse reductive dehalogenase-homologous genes in deep subseafloor sedimentary metagenomes.</title>
        <authorList>
            <person name="Kawai M."/>
            <person name="Futagami T."/>
            <person name="Toyoda A."/>
            <person name="Takaki Y."/>
            <person name="Nishi S."/>
            <person name="Hori S."/>
            <person name="Arai W."/>
            <person name="Tsubouchi T."/>
            <person name="Morono Y."/>
            <person name="Uchiyama I."/>
            <person name="Ito T."/>
            <person name="Fujiyama A."/>
            <person name="Inagaki F."/>
            <person name="Takami H."/>
        </authorList>
    </citation>
    <scope>NUCLEOTIDE SEQUENCE</scope>
    <source>
        <strain evidence="1">Expedition CK06-06</strain>
    </source>
</reference>
<gene>
    <name evidence="1" type="ORF">S01H1_63923</name>
</gene>